<dbReference type="InterPro" id="IPR013865">
    <property type="entry name" value="FAM32A"/>
</dbReference>
<dbReference type="AlphaFoldDB" id="A0A485K395"/>
<proteinExistence type="predicted"/>
<reference evidence="2" key="2">
    <citation type="submission" date="2019-06" db="EMBL/GenBank/DDBJ databases">
        <title>Genomics analysis of Aphanomyces spp. identifies a new class of oomycete effector associated with host adaptation.</title>
        <authorList>
            <person name="Gaulin E."/>
        </authorList>
    </citation>
    <scope>NUCLEOTIDE SEQUENCE</scope>
    <source>
        <strain evidence="2">CBS 578.67</strain>
    </source>
</reference>
<evidence type="ECO:0000313" key="4">
    <source>
        <dbReference type="Proteomes" id="UP000332933"/>
    </source>
</evidence>
<feature type="region of interest" description="Disordered" evidence="1">
    <location>
        <begin position="62"/>
        <end position="81"/>
    </location>
</feature>
<feature type="compositionally biased region" description="Basic residues" evidence="1">
    <location>
        <begin position="20"/>
        <end position="30"/>
    </location>
</feature>
<dbReference type="PANTHER" id="PTHR13282:SF6">
    <property type="entry name" value="PROTEIN FAM32A"/>
    <property type="match status" value="1"/>
</dbReference>
<evidence type="ECO:0000313" key="2">
    <source>
        <dbReference type="EMBL" id="KAF0720461.1"/>
    </source>
</evidence>
<gene>
    <name evidence="3" type="primary">Aste57867_287</name>
    <name evidence="2" type="ORF">As57867_000287</name>
    <name evidence="3" type="ORF">ASTE57867_287</name>
</gene>
<evidence type="ECO:0000256" key="1">
    <source>
        <dbReference type="SAM" id="MobiDB-lite"/>
    </source>
</evidence>
<dbReference type="Proteomes" id="UP000332933">
    <property type="component" value="Unassembled WGS sequence"/>
</dbReference>
<dbReference type="PANTHER" id="PTHR13282">
    <property type="entry name" value="PROTEIN FAM32A"/>
    <property type="match status" value="1"/>
</dbReference>
<dbReference type="Pfam" id="PF08555">
    <property type="entry name" value="FAM32A"/>
    <property type="match status" value="1"/>
</dbReference>
<dbReference type="EMBL" id="CAADRA010000012">
    <property type="protein sequence ID" value="VFT77513.1"/>
    <property type="molecule type" value="Genomic_DNA"/>
</dbReference>
<protein>
    <submittedName>
        <fullName evidence="3">Aste57867_287 protein</fullName>
    </submittedName>
</protein>
<name>A0A485K395_9STRA</name>
<dbReference type="OrthoDB" id="205403at2759"/>
<evidence type="ECO:0000313" key="3">
    <source>
        <dbReference type="EMBL" id="VFT77513.1"/>
    </source>
</evidence>
<organism evidence="3 4">
    <name type="scientific">Aphanomyces stellatus</name>
    <dbReference type="NCBI Taxonomy" id="120398"/>
    <lineage>
        <taxon>Eukaryota</taxon>
        <taxon>Sar</taxon>
        <taxon>Stramenopiles</taxon>
        <taxon>Oomycota</taxon>
        <taxon>Saprolegniomycetes</taxon>
        <taxon>Saprolegniales</taxon>
        <taxon>Verrucalvaceae</taxon>
        <taxon>Aphanomyces</taxon>
    </lineage>
</organism>
<keyword evidence="4" id="KW-1185">Reference proteome</keyword>
<reference evidence="3 4" key="1">
    <citation type="submission" date="2019-03" db="EMBL/GenBank/DDBJ databases">
        <authorList>
            <person name="Gaulin E."/>
            <person name="Dumas B."/>
        </authorList>
    </citation>
    <scope>NUCLEOTIDE SEQUENCE [LARGE SCALE GENOMIC DNA]</scope>
    <source>
        <strain evidence="3">CBS 568.67</strain>
    </source>
</reference>
<accession>A0A485K395</accession>
<dbReference type="GO" id="GO:0005730">
    <property type="term" value="C:nucleolus"/>
    <property type="evidence" value="ECO:0007669"/>
    <property type="project" value="TreeGrafter"/>
</dbReference>
<dbReference type="EMBL" id="VJMH01000012">
    <property type="protein sequence ID" value="KAF0720461.1"/>
    <property type="molecule type" value="Genomic_DNA"/>
</dbReference>
<feature type="region of interest" description="Disordered" evidence="1">
    <location>
        <begin position="1"/>
        <end position="53"/>
    </location>
</feature>
<sequence length="120" mass="13360">MEREKYGNVMGGKLALKGMPLKKKSKKKRKRETDNEDEASVVASAKQTADDDDAAAVLVPISGPTPAQKKHQKFKAKREEEEIMKQASKTYRERVDEYSKYLGSLSEHHDVPRVSAAGNG</sequence>